<keyword evidence="2" id="KW-1185">Reference proteome</keyword>
<name>A0ABQ3KTA0_9ALTE</name>
<sequence length="215" mass="24537">MALYRYCLIGFSSKNKIFLNGFFSDFYGEIFSGEPLLDGELALFSPDLILCDLDGFNYKDFIDLSTLKFFSEIIFFSENSRYALPAYHLDALDFIGKPISINRLNISLSKARRRLIFKAGLVSEGRSAAYIKYVFVCVNGVLKVVSIKDVVSILEVAGSRYFKIKGYESLFLNKSCLGFSEKILDPVIFYKRSDGVFCRRSTDAFINEDEPHRFL</sequence>
<dbReference type="SUPFAM" id="SSF52172">
    <property type="entry name" value="CheY-like"/>
    <property type="match status" value="1"/>
</dbReference>
<dbReference type="Proteomes" id="UP000659697">
    <property type="component" value="Unassembled WGS sequence"/>
</dbReference>
<accession>A0ABQ3KTA0</accession>
<proteinExistence type="predicted"/>
<evidence type="ECO:0000313" key="1">
    <source>
        <dbReference type="EMBL" id="GHG58869.1"/>
    </source>
</evidence>
<reference evidence="2" key="1">
    <citation type="journal article" date="2019" name="Int. J. Syst. Evol. Microbiol.">
        <title>The Global Catalogue of Microorganisms (GCM) 10K type strain sequencing project: providing services to taxonomists for standard genome sequencing and annotation.</title>
        <authorList>
            <consortium name="The Broad Institute Genomics Platform"/>
            <consortium name="The Broad Institute Genome Sequencing Center for Infectious Disease"/>
            <person name="Wu L."/>
            <person name="Ma J."/>
        </authorList>
    </citation>
    <scope>NUCLEOTIDE SEQUENCE [LARGE SCALE GENOMIC DNA]</scope>
    <source>
        <strain evidence="2">CGMCC 1.7003</strain>
    </source>
</reference>
<organism evidence="1 2">
    <name type="scientific">Alishewanella longhuensis</name>
    <dbReference type="NCBI Taxonomy" id="1091037"/>
    <lineage>
        <taxon>Bacteria</taxon>
        <taxon>Pseudomonadati</taxon>
        <taxon>Pseudomonadota</taxon>
        <taxon>Gammaproteobacteria</taxon>
        <taxon>Alteromonadales</taxon>
        <taxon>Alteromonadaceae</taxon>
        <taxon>Alishewanella</taxon>
    </lineage>
</organism>
<comment type="caution">
    <text evidence="1">The sequence shown here is derived from an EMBL/GenBank/DDBJ whole genome shotgun (WGS) entry which is preliminary data.</text>
</comment>
<gene>
    <name evidence="1" type="ORF">GCM10010919_00890</name>
</gene>
<evidence type="ECO:0000313" key="2">
    <source>
        <dbReference type="Proteomes" id="UP000659697"/>
    </source>
</evidence>
<dbReference type="InterPro" id="IPR011006">
    <property type="entry name" value="CheY-like_superfamily"/>
</dbReference>
<protein>
    <submittedName>
        <fullName evidence="1">Uncharacterized protein</fullName>
    </submittedName>
</protein>
<dbReference type="EMBL" id="BNAO01000001">
    <property type="protein sequence ID" value="GHG58869.1"/>
    <property type="molecule type" value="Genomic_DNA"/>
</dbReference>